<evidence type="ECO:0000313" key="2">
    <source>
        <dbReference type="EMBL" id="SHG55174.1"/>
    </source>
</evidence>
<dbReference type="Pfam" id="PF06445">
    <property type="entry name" value="GyrI-like"/>
    <property type="match status" value="1"/>
</dbReference>
<gene>
    <name evidence="2" type="ORF">SAMN04488116_1725</name>
</gene>
<keyword evidence="3" id="KW-1185">Reference proteome</keyword>
<dbReference type="InterPro" id="IPR029442">
    <property type="entry name" value="GyrI-like"/>
</dbReference>
<dbReference type="EMBL" id="FQWL01000002">
    <property type="protein sequence ID" value="SHG55174.1"/>
    <property type="molecule type" value="Genomic_DNA"/>
</dbReference>
<dbReference type="InterPro" id="IPR010499">
    <property type="entry name" value="AraC_E-bd"/>
</dbReference>
<protein>
    <submittedName>
        <fullName evidence="2">AraC family transcriptional regulator</fullName>
    </submittedName>
</protein>
<evidence type="ECO:0000313" key="3">
    <source>
        <dbReference type="Proteomes" id="UP000184532"/>
    </source>
</evidence>
<organism evidence="2 3">
    <name type="scientific">Flagellimonas flava</name>
    <dbReference type="NCBI Taxonomy" id="570519"/>
    <lineage>
        <taxon>Bacteria</taxon>
        <taxon>Pseudomonadati</taxon>
        <taxon>Bacteroidota</taxon>
        <taxon>Flavobacteriia</taxon>
        <taxon>Flavobacteriales</taxon>
        <taxon>Flavobacteriaceae</taxon>
        <taxon>Flagellimonas</taxon>
    </lineage>
</organism>
<dbReference type="Gene3D" id="3.20.80.10">
    <property type="entry name" value="Regulatory factor, effector binding domain"/>
    <property type="match status" value="1"/>
</dbReference>
<dbReference type="SUPFAM" id="SSF55136">
    <property type="entry name" value="Probable bacterial effector-binding domain"/>
    <property type="match status" value="1"/>
</dbReference>
<sequence>MTISPEIKLLQEKKLVGIRLEMSLVNDRTFELWSKFRPRLDEIEGRVTGDFISLQSYGPNYFSTFDPQALFTKWALVEVDRYGIIPEGMQSFDLKGGRYAVFHYRGSSADKSIFQYIFTEWLPSSGFQLDDRPHFEVLGSRYKNNDPNSEEDIWIPIQ</sequence>
<evidence type="ECO:0000259" key="1">
    <source>
        <dbReference type="SMART" id="SM00871"/>
    </source>
</evidence>
<feature type="domain" description="AraC effector-binding" evidence="1">
    <location>
        <begin position="3"/>
        <end position="158"/>
    </location>
</feature>
<dbReference type="RefSeq" id="WP_222843718.1">
    <property type="nucleotide sequence ID" value="NZ_FQWL01000002.1"/>
</dbReference>
<dbReference type="STRING" id="570519.SAMN04488116_1725"/>
<proteinExistence type="predicted"/>
<dbReference type="AlphaFoldDB" id="A0A1M5KQU4"/>
<dbReference type="InterPro" id="IPR011256">
    <property type="entry name" value="Reg_factor_effector_dom_sf"/>
</dbReference>
<dbReference type="SMART" id="SM00871">
    <property type="entry name" value="AraC_E_bind"/>
    <property type="match status" value="1"/>
</dbReference>
<name>A0A1M5KQU4_9FLAO</name>
<reference evidence="3" key="1">
    <citation type="submission" date="2016-11" db="EMBL/GenBank/DDBJ databases">
        <authorList>
            <person name="Varghese N."/>
            <person name="Submissions S."/>
        </authorList>
    </citation>
    <scope>NUCLEOTIDE SEQUENCE [LARGE SCALE GENOMIC DNA]</scope>
    <source>
        <strain evidence="3">DSM 22638</strain>
    </source>
</reference>
<dbReference type="Proteomes" id="UP000184532">
    <property type="component" value="Unassembled WGS sequence"/>
</dbReference>
<accession>A0A1M5KQU4</accession>